<dbReference type="EMBL" id="BPLQ01011454">
    <property type="protein sequence ID" value="GIY58074.1"/>
    <property type="molecule type" value="Genomic_DNA"/>
</dbReference>
<evidence type="ECO:0000313" key="2">
    <source>
        <dbReference type="EMBL" id="GIY58074.1"/>
    </source>
</evidence>
<gene>
    <name evidence="2" type="ORF">CDAR_74351</name>
</gene>
<keyword evidence="3" id="KW-1185">Reference proteome</keyword>
<dbReference type="AlphaFoldDB" id="A0AAV4UJX5"/>
<evidence type="ECO:0000313" key="3">
    <source>
        <dbReference type="Proteomes" id="UP001054837"/>
    </source>
</evidence>
<keyword evidence="1" id="KW-0472">Membrane</keyword>
<protein>
    <submittedName>
        <fullName evidence="2">Uncharacterized protein</fullName>
    </submittedName>
</protein>
<evidence type="ECO:0000256" key="1">
    <source>
        <dbReference type="SAM" id="Phobius"/>
    </source>
</evidence>
<dbReference type="Proteomes" id="UP001054837">
    <property type="component" value="Unassembled WGS sequence"/>
</dbReference>
<keyword evidence="1" id="KW-0812">Transmembrane</keyword>
<proteinExistence type="predicted"/>
<reference evidence="2 3" key="1">
    <citation type="submission" date="2021-06" db="EMBL/GenBank/DDBJ databases">
        <title>Caerostris darwini draft genome.</title>
        <authorList>
            <person name="Kono N."/>
            <person name="Arakawa K."/>
        </authorList>
    </citation>
    <scope>NUCLEOTIDE SEQUENCE [LARGE SCALE GENOMIC DNA]</scope>
</reference>
<name>A0AAV4UJX5_9ARAC</name>
<sequence length="100" mass="11797">MDATTVHMMRIKKAQQPRERAARYSEHLHSTATSFTVWNKTELFMQWNTLRLAPADSPCVPDPVPLESHLYQHAALRFMAAIWLYMIRFCFGFSRWILII</sequence>
<comment type="caution">
    <text evidence="2">The sequence shown here is derived from an EMBL/GenBank/DDBJ whole genome shotgun (WGS) entry which is preliminary data.</text>
</comment>
<accession>A0AAV4UJX5</accession>
<keyword evidence="1" id="KW-1133">Transmembrane helix</keyword>
<feature type="transmembrane region" description="Helical" evidence="1">
    <location>
        <begin position="74"/>
        <end position="98"/>
    </location>
</feature>
<organism evidence="2 3">
    <name type="scientific">Caerostris darwini</name>
    <dbReference type="NCBI Taxonomy" id="1538125"/>
    <lineage>
        <taxon>Eukaryota</taxon>
        <taxon>Metazoa</taxon>
        <taxon>Ecdysozoa</taxon>
        <taxon>Arthropoda</taxon>
        <taxon>Chelicerata</taxon>
        <taxon>Arachnida</taxon>
        <taxon>Araneae</taxon>
        <taxon>Araneomorphae</taxon>
        <taxon>Entelegynae</taxon>
        <taxon>Araneoidea</taxon>
        <taxon>Araneidae</taxon>
        <taxon>Caerostris</taxon>
    </lineage>
</organism>